<gene>
    <name evidence="1" type="ORF">AU255_07310</name>
</gene>
<keyword evidence="2" id="KW-1185">Reference proteome</keyword>
<evidence type="ECO:0000313" key="2">
    <source>
        <dbReference type="Proteomes" id="UP000191980"/>
    </source>
</evidence>
<dbReference type="AlphaFoldDB" id="A0A1V8M7V6"/>
<sequence length="121" mass="13877">MQKKTRAVVQNTESIISLGKSKRLAAIRKSQEIPPENLSHQLKPCANKREEHISLARKLITQKIAKIKSTLPLGKQNKLFDLRYGSEQKLNQLGLQQLYTLLSISQELAKEIREVKYLEIN</sequence>
<dbReference type="STRING" id="1420851.AU255_07310"/>
<protein>
    <submittedName>
        <fullName evidence="1">Uncharacterized protein</fullName>
    </submittedName>
</protein>
<proteinExistence type="predicted"/>
<reference evidence="1 2" key="1">
    <citation type="submission" date="2015-12" db="EMBL/GenBank/DDBJ databases">
        <authorList>
            <person name="Shamseldin A."/>
            <person name="Moawad H."/>
            <person name="Abd El-Rahim W.M."/>
            <person name="Sadowsky M.J."/>
        </authorList>
    </citation>
    <scope>NUCLEOTIDE SEQUENCE [LARGE SCALE GENOMIC DNA]</scope>
    <source>
        <strain evidence="1 2">WF1</strain>
    </source>
</reference>
<dbReference type="EMBL" id="LPUF01000001">
    <property type="protein sequence ID" value="OQK17664.1"/>
    <property type="molecule type" value="Genomic_DNA"/>
</dbReference>
<dbReference type="RefSeq" id="WP_080522276.1">
    <property type="nucleotide sequence ID" value="NZ_LPUF01000001.1"/>
</dbReference>
<accession>A0A1V8M7V6</accession>
<comment type="caution">
    <text evidence="1">The sequence shown here is derived from an EMBL/GenBank/DDBJ whole genome shotgun (WGS) entry which is preliminary data.</text>
</comment>
<dbReference type="OrthoDB" id="5569111at2"/>
<organism evidence="1 2">
    <name type="scientific">Methyloprofundus sedimenti</name>
    <dbReference type="NCBI Taxonomy" id="1420851"/>
    <lineage>
        <taxon>Bacteria</taxon>
        <taxon>Pseudomonadati</taxon>
        <taxon>Pseudomonadota</taxon>
        <taxon>Gammaproteobacteria</taxon>
        <taxon>Methylococcales</taxon>
        <taxon>Methylococcaceae</taxon>
        <taxon>Methyloprofundus</taxon>
    </lineage>
</organism>
<name>A0A1V8M7V6_9GAMM</name>
<evidence type="ECO:0000313" key="1">
    <source>
        <dbReference type="EMBL" id="OQK17664.1"/>
    </source>
</evidence>
<dbReference type="Proteomes" id="UP000191980">
    <property type="component" value="Unassembled WGS sequence"/>
</dbReference>